<sequence>MEDAKVESVDSTMDIANVVAGLAVKSTTKVVPAISPVRTIVEMSSQLVIRGSSDQEEHPPADPRHSFCHSWLERKIFVCFSHFERSLGFCRLGEPQEALLKDPPLDQRLKHDLKILHGFEFPELKELLSKQTLFNVGLSRVSSEGKDLSPPKALGLRTLQKRKVDTTGGRSTRARVELLLAPPTSKIEEFNPHNIEDF</sequence>
<evidence type="ECO:0000313" key="2">
    <source>
        <dbReference type="Proteomes" id="UP000797356"/>
    </source>
</evidence>
<name>A0A8K0I5W6_COCNU</name>
<organism evidence="1 2">
    <name type="scientific">Cocos nucifera</name>
    <name type="common">Coconut palm</name>
    <dbReference type="NCBI Taxonomy" id="13894"/>
    <lineage>
        <taxon>Eukaryota</taxon>
        <taxon>Viridiplantae</taxon>
        <taxon>Streptophyta</taxon>
        <taxon>Embryophyta</taxon>
        <taxon>Tracheophyta</taxon>
        <taxon>Spermatophyta</taxon>
        <taxon>Magnoliopsida</taxon>
        <taxon>Liliopsida</taxon>
        <taxon>Arecaceae</taxon>
        <taxon>Arecoideae</taxon>
        <taxon>Cocoseae</taxon>
        <taxon>Attaleinae</taxon>
        <taxon>Cocos</taxon>
    </lineage>
</organism>
<dbReference type="Proteomes" id="UP000797356">
    <property type="component" value="Chromosome 4"/>
</dbReference>
<comment type="caution">
    <text evidence="1">The sequence shown here is derived from an EMBL/GenBank/DDBJ whole genome shotgun (WGS) entry which is preliminary data.</text>
</comment>
<accession>A0A8K0I5W6</accession>
<gene>
    <name evidence="1" type="ORF">COCNU_04G007370</name>
</gene>
<reference evidence="1" key="1">
    <citation type="journal article" date="2017" name="Gigascience">
        <title>The genome draft of coconut (Cocos nucifera).</title>
        <authorList>
            <person name="Xiao Y."/>
            <person name="Xu P."/>
            <person name="Fan H."/>
            <person name="Baudouin L."/>
            <person name="Xia W."/>
            <person name="Bocs S."/>
            <person name="Xu J."/>
            <person name="Li Q."/>
            <person name="Guo A."/>
            <person name="Zhou L."/>
            <person name="Li J."/>
            <person name="Wu Y."/>
            <person name="Ma Z."/>
            <person name="Armero A."/>
            <person name="Issali A.E."/>
            <person name="Liu N."/>
            <person name="Peng M."/>
            <person name="Yang Y."/>
        </authorList>
    </citation>
    <scope>NUCLEOTIDE SEQUENCE</scope>
    <source>
        <tissue evidence="1">Spear leaf of Hainan Tall coconut</tissue>
    </source>
</reference>
<reference evidence="1" key="2">
    <citation type="submission" date="2019-07" db="EMBL/GenBank/DDBJ databases">
        <authorList>
            <person name="Yang Y."/>
            <person name="Bocs S."/>
            <person name="Baudouin L."/>
        </authorList>
    </citation>
    <scope>NUCLEOTIDE SEQUENCE</scope>
    <source>
        <tissue evidence="1">Spear leaf of Hainan Tall coconut</tissue>
    </source>
</reference>
<protein>
    <submittedName>
        <fullName evidence="1">Uncharacterized protein</fullName>
    </submittedName>
</protein>
<proteinExistence type="predicted"/>
<keyword evidence="2" id="KW-1185">Reference proteome</keyword>
<evidence type="ECO:0000313" key="1">
    <source>
        <dbReference type="EMBL" id="KAG1338431.1"/>
    </source>
</evidence>
<dbReference type="EMBL" id="CM017875">
    <property type="protein sequence ID" value="KAG1338431.1"/>
    <property type="molecule type" value="Genomic_DNA"/>
</dbReference>
<dbReference type="AlphaFoldDB" id="A0A8K0I5W6"/>